<comment type="caution">
    <text evidence="1">The sequence shown here is derived from an EMBL/GenBank/DDBJ whole genome shotgun (WGS) entry which is preliminary data.</text>
</comment>
<gene>
    <name evidence="1" type="ORF">IF1G_10358</name>
</gene>
<accession>A0A545UNV1</accession>
<keyword evidence="2" id="KW-1185">Reference proteome</keyword>
<reference evidence="1 2" key="1">
    <citation type="journal article" date="2019" name="Appl. Microbiol. Biotechnol.">
        <title>Genome sequence of Isaria javanica and comparative genome analysis insights into family S53 peptidase evolution in fungal entomopathogens.</title>
        <authorList>
            <person name="Lin R."/>
            <person name="Zhang X."/>
            <person name="Xin B."/>
            <person name="Zou M."/>
            <person name="Gao Y."/>
            <person name="Qin F."/>
            <person name="Hu Q."/>
            <person name="Xie B."/>
            <person name="Cheng X."/>
        </authorList>
    </citation>
    <scope>NUCLEOTIDE SEQUENCE [LARGE SCALE GENOMIC DNA]</scope>
    <source>
        <strain evidence="1 2">IJ1G</strain>
    </source>
</reference>
<name>A0A545UNV1_9HYPO</name>
<dbReference type="AlphaFoldDB" id="A0A545UNV1"/>
<proteinExistence type="predicted"/>
<organism evidence="1 2">
    <name type="scientific">Cordyceps javanica</name>
    <dbReference type="NCBI Taxonomy" id="43265"/>
    <lineage>
        <taxon>Eukaryota</taxon>
        <taxon>Fungi</taxon>
        <taxon>Dikarya</taxon>
        <taxon>Ascomycota</taxon>
        <taxon>Pezizomycotina</taxon>
        <taxon>Sordariomycetes</taxon>
        <taxon>Hypocreomycetidae</taxon>
        <taxon>Hypocreales</taxon>
        <taxon>Cordycipitaceae</taxon>
        <taxon>Cordyceps</taxon>
    </lineage>
</organism>
<sequence length="112" mass="12642">MSCDRNSKRLEAWRRHTSHLEVLLSCGDCGPSPGMEPKHMQQYGTRKVVVGVDSKRTKKQRGTARGSYRLDGSVRRLFHHRDCSAPGADGTFLSLSNSWLLHLVSLPYFTNL</sequence>
<dbReference type="Proteomes" id="UP000315783">
    <property type="component" value="Unassembled WGS sequence"/>
</dbReference>
<dbReference type="EMBL" id="SPUK01000021">
    <property type="protein sequence ID" value="TQV91123.1"/>
    <property type="molecule type" value="Genomic_DNA"/>
</dbReference>
<evidence type="ECO:0000313" key="2">
    <source>
        <dbReference type="Proteomes" id="UP000315783"/>
    </source>
</evidence>
<evidence type="ECO:0000313" key="1">
    <source>
        <dbReference type="EMBL" id="TQV91123.1"/>
    </source>
</evidence>
<protein>
    <submittedName>
        <fullName evidence="1">Uncharacterized protein</fullName>
    </submittedName>
</protein>